<accession>A0A1J5PIK5</accession>
<organism evidence="1">
    <name type="scientific">mine drainage metagenome</name>
    <dbReference type="NCBI Taxonomy" id="410659"/>
    <lineage>
        <taxon>unclassified sequences</taxon>
        <taxon>metagenomes</taxon>
        <taxon>ecological metagenomes</taxon>
    </lineage>
</organism>
<protein>
    <submittedName>
        <fullName evidence="1">Uncharacterized protein</fullName>
    </submittedName>
</protein>
<proteinExistence type="predicted"/>
<evidence type="ECO:0000313" key="1">
    <source>
        <dbReference type="EMBL" id="OIQ65107.1"/>
    </source>
</evidence>
<comment type="caution">
    <text evidence="1">The sequence shown here is derived from an EMBL/GenBank/DDBJ whole genome shotgun (WGS) entry which is preliminary data.</text>
</comment>
<dbReference type="AlphaFoldDB" id="A0A1J5PIK5"/>
<reference evidence="1" key="1">
    <citation type="submission" date="2016-10" db="EMBL/GenBank/DDBJ databases">
        <title>Sequence of Gallionella enrichment culture.</title>
        <authorList>
            <person name="Poehlein A."/>
            <person name="Muehling M."/>
            <person name="Daniel R."/>
        </authorList>
    </citation>
    <scope>NUCLEOTIDE SEQUENCE</scope>
</reference>
<dbReference type="EMBL" id="MLJW01007585">
    <property type="protein sequence ID" value="OIQ65107.1"/>
    <property type="molecule type" value="Genomic_DNA"/>
</dbReference>
<gene>
    <name evidence="1" type="ORF">GALL_533360</name>
</gene>
<sequence length="228" mass="24238">MTQLLVTGTRILAGGDFYQVSGMPVAGLAAFQTGLPVAAGWNLLGNSTDQPINPVVLFGDKTTSTALSASTITVWTWDAVQRQWAFFTPIMSAAELATYAQSKGYQVLQSIAPRQGFWLNSKSVTGVPQPAGNPVSVSTANLVPAGWNLMSDARGLMPAAFHAVLGSAAANYTTLWAWDANHAGWYFHAPSLQALGTLSSYIVSKNYIDFTSASRTLQAGSGFWLNMP</sequence>
<name>A0A1J5PIK5_9ZZZZ</name>